<dbReference type="OrthoDB" id="9790893at2"/>
<keyword evidence="3" id="KW-0210">Decarboxylase</keyword>
<proteinExistence type="predicted"/>
<evidence type="ECO:0000313" key="12">
    <source>
        <dbReference type="Proteomes" id="UP000198362"/>
    </source>
</evidence>
<evidence type="ECO:0000256" key="2">
    <source>
        <dbReference type="ARBA" id="ARBA00022516"/>
    </source>
</evidence>
<dbReference type="PANTHER" id="PTHR35809:SF1">
    <property type="entry name" value="ARCHAETIDYLSERINE DECARBOXYLASE PROENZYME-RELATED"/>
    <property type="match status" value="1"/>
</dbReference>
<dbReference type="GO" id="GO:0004609">
    <property type="term" value="F:phosphatidylserine decarboxylase activity"/>
    <property type="evidence" value="ECO:0007669"/>
    <property type="project" value="InterPro"/>
</dbReference>
<dbReference type="AlphaFoldDB" id="A0A239I2E2"/>
<reference evidence="11 12" key="1">
    <citation type="submission" date="2017-06" db="EMBL/GenBank/DDBJ databases">
        <authorList>
            <person name="Kim H.J."/>
            <person name="Triplett B.A."/>
        </authorList>
    </citation>
    <scope>NUCLEOTIDE SEQUENCE [LARGE SCALE GENOMIC DNA]</scope>
    <source>
        <strain evidence="11 12">CGMCC 4.5593</strain>
    </source>
</reference>
<organism evidence="11 12">
    <name type="scientific">Asanoa hainanensis</name>
    <dbReference type="NCBI Taxonomy" id="560556"/>
    <lineage>
        <taxon>Bacteria</taxon>
        <taxon>Bacillati</taxon>
        <taxon>Actinomycetota</taxon>
        <taxon>Actinomycetes</taxon>
        <taxon>Micromonosporales</taxon>
        <taxon>Micromonosporaceae</taxon>
        <taxon>Asanoa</taxon>
    </lineage>
</organism>
<keyword evidence="4" id="KW-0443">Lipid metabolism</keyword>
<keyword evidence="12" id="KW-1185">Reference proteome</keyword>
<name>A0A239I2E2_9ACTN</name>
<evidence type="ECO:0000256" key="10">
    <source>
        <dbReference type="ARBA" id="ARBA00023317"/>
    </source>
</evidence>
<keyword evidence="6" id="KW-0865">Zymogen</keyword>
<evidence type="ECO:0000256" key="3">
    <source>
        <dbReference type="ARBA" id="ARBA00022793"/>
    </source>
</evidence>
<dbReference type="Pfam" id="PF02666">
    <property type="entry name" value="PS_Dcarbxylase"/>
    <property type="match status" value="1"/>
</dbReference>
<evidence type="ECO:0000256" key="7">
    <source>
        <dbReference type="ARBA" id="ARBA00023209"/>
    </source>
</evidence>
<evidence type="ECO:0000256" key="5">
    <source>
        <dbReference type="ARBA" id="ARBA00023136"/>
    </source>
</evidence>
<dbReference type="InterPro" id="IPR003817">
    <property type="entry name" value="PS_Dcarbxylase"/>
</dbReference>
<keyword evidence="7" id="KW-0594">Phospholipid biosynthesis</keyword>
<evidence type="ECO:0000256" key="8">
    <source>
        <dbReference type="ARBA" id="ARBA00023239"/>
    </source>
</evidence>
<keyword evidence="2" id="KW-0444">Lipid biosynthesis</keyword>
<dbReference type="Proteomes" id="UP000198362">
    <property type="component" value="Unassembled WGS sequence"/>
</dbReference>
<evidence type="ECO:0000313" key="11">
    <source>
        <dbReference type="EMBL" id="SNS87765.1"/>
    </source>
</evidence>
<accession>A0A239I2E2</accession>
<dbReference type="PANTHER" id="PTHR35809">
    <property type="entry name" value="ARCHAETIDYLSERINE DECARBOXYLASE PROENZYME-RELATED"/>
    <property type="match status" value="1"/>
</dbReference>
<keyword evidence="8" id="KW-0456">Lyase</keyword>
<evidence type="ECO:0000256" key="9">
    <source>
        <dbReference type="ARBA" id="ARBA00023264"/>
    </source>
</evidence>
<protein>
    <submittedName>
        <fullName evidence="11">Phosphatidylserine decarboxylase</fullName>
    </submittedName>
</protein>
<evidence type="ECO:0000256" key="1">
    <source>
        <dbReference type="ARBA" id="ARBA00022475"/>
    </source>
</evidence>
<gene>
    <name evidence="11" type="ORF">SAMN05421812_102175</name>
</gene>
<keyword evidence="10" id="KW-0670">Pyruvate</keyword>
<dbReference type="InterPro" id="IPR033175">
    <property type="entry name" value="PSD-A"/>
</dbReference>
<keyword evidence="1" id="KW-1003">Cell membrane</keyword>
<sequence length="420" mass="43219">MTASPAHPADSGRDSFGERAARTLTAELARHAGPKTALVVGAAPGSAVLQAAIDALLPGDALVVTPGAGTTSAALRSHVHQQGQWVGDRVRVAESVGEADPAQVVIVGEALTGSAEDARATIDGLAKYLADGGVLTVAAPALPGLTGGAAAELDRQAALFGVGSDLVLANRPPVRVHRLRFSPADAALAERLAPAYRPSSVKLTRSMHIDSNGVAAAGIALGVAALTRRARPSSKLWLVPALAALPVAAFFRDPERDVPEDPTAVVAASDGKVLSVERVTDERFGDGEFLRVAVFLSVLDVHVNRSPVAGKVVDYFVTDGGYAAAMKPAAEHNVAAYTVLDTPRGTVVVAQRTGLIARRIVQRAPVGALLARGERFGLIRFGSRTDVYLPAGTADALVAPGDRVVGGASVIARWRSGSTR</sequence>
<keyword evidence="5" id="KW-0472">Membrane</keyword>
<evidence type="ECO:0000256" key="4">
    <source>
        <dbReference type="ARBA" id="ARBA00023098"/>
    </source>
</evidence>
<keyword evidence="9" id="KW-1208">Phospholipid metabolism</keyword>
<dbReference type="GO" id="GO:0008654">
    <property type="term" value="P:phospholipid biosynthetic process"/>
    <property type="evidence" value="ECO:0007669"/>
    <property type="project" value="UniProtKB-KW"/>
</dbReference>
<dbReference type="EMBL" id="FZPH01000002">
    <property type="protein sequence ID" value="SNS87765.1"/>
    <property type="molecule type" value="Genomic_DNA"/>
</dbReference>
<evidence type="ECO:0000256" key="6">
    <source>
        <dbReference type="ARBA" id="ARBA00023145"/>
    </source>
</evidence>
<dbReference type="RefSeq" id="WP_089245034.1">
    <property type="nucleotide sequence ID" value="NZ_FZPH01000002.1"/>
</dbReference>